<dbReference type="EMBL" id="CP069370">
    <property type="protein sequence ID" value="QYZ69504.1"/>
    <property type="molecule type" value="Genomic_DNA"/>
</dbReference>
<dbReference type="GO" id="GO:0046872">
    <property type="term" value="F:metal ion binding"/>
    <property type="evidence" value="ECO:0007669"/>
    <property type="project" value="InterPro"/>
</dbReference>
<reference evidence="4" key="1">
    <citation type="submission" date="2021-02" db="EMBL/GenBank/DDBJ databases">
        <title>Rhodobacter shimadae sp. nov., an aerobic anoxygenic phototrophic bacterium isolated from a hot spring.</title>
        <authorList>
            <person name="Muramatsu S."/>
            <person name="Haruta S."/>
            <person name="Hirose S."/>
            <person name="Hanada S."/>
        </authorList>
    </citation>
    <scope>NUCLEOTIDE SEQUENCE</scope>
    <source>
        <strain evidence="4">N10</strain>
    </source>
</reference>
<keyword evidence="5" id="KW-1185">Reference proteome</keyword>
<dbReference type="KEGG" id="nsm:JO391_17510"/>
<feature type="signal peptide" evidence="1">
    <location>
        <begin position="1"/>
        <end position="19"/>
    </location>
</feature>
<evidence type="ECO:0000313" key="5">
    <source>
        <dbReference type="Proteomes" id="UP000826300"/>
    </source>
</evidence>
<evidence type="ECO:0000256" key="1">
    <source>
        <dbReference type="SAM" id="SignalP"/>
    </source>
</evidence>
<dbReference type="Pfam" id="PF05193">
    <property type="entry name" value="Peptidase_M16_C"/>
    <property type="match status" value="1"/>
</dbReference>
<dbReference type="InterPro" id="IPR011765">
    <property type="entry name" value="Pept_M16_N"/>
</dbReference>
<dbReference type="Gene3D" id="3.30.830.10">
    <property type="entry name" value="Metalloenzyme, LuxS/M16 peptidase-like"/>
    <property type="match status" value="2"/>
</dbReference>
<organism evidence="4 5">
    <name type="scientific">Neotabrizicola shimadae</name>
    <dbReference type="NCBI Taxonomy" id="2807096"/>
    <lineage>
        <taxon>Bacteria</taxon>
        <taxon>Pseudomonadati</taxon>
        <taxon>Pseudomonadota</taxon>
        <taxon>Alphaproteobacteria</taxon>
        <taxon>Rhodobacterales</taxon>
        <taxon>Paracoccaceae</taxon>
        <taxon>Neotabrizicola</taxon>
    </lineage>
</organism>
<protein>
    <submittedName>
        <fullName evidence="4">Insulinase family protein</fullName>
    </submittedName>
</protein>
<accession>A0A8G0ZWW0</accession>
<dbReference type="PANTHER" id="PTHR11851:SF224">
    <property type="entry name" value="PROCESSING PROTEASE"/>
    <property type="match status" value="1"/>
</dbReference>
<proteinExistence type="predicted"/>
<dbReference type="PANTHER" id="PTHR11851">
    <property type="entry name" value="METALLOPROTEASE"/>
    <property type="match status" value="1"/>
</dbReference>
<sequence>MKILRLAALFLLAALPVRAETDIQTVTTPGGVTAWLVEDHQIPFTALELRFQGGTSLDLPGKRGAVNLMTALIEEGTGDLDSQGFAKARDTLAASFEFDSDSDSVTVSARFLSENRDAAVDLLRQAITAPRFDQDAIDRVKGQVLANLRGSEKDPGDIANRAFDAAAFGDHPYGTDGSGTADSVTALTRDDILAAHKGAMARDRVTVAAAGDITPDQLAAVIDMLLAGLPETGLPQPGAATIDLKGGITVQDYPGPQSVILFGAPGIAFEDPDYFAASVLNEIVGGSRFSARLMNEVREKRGLTYGIGTALAGYDHADLIVGQLSSDNTKTAEAIQVIRDQWAEIAANGVTPEELEAAKTYMTGAYPLRFDGNGRIASILVGMQSLGLPADYPKTRNDRINAVTLDDVNRVAKRLMNPDTLTFVVVGQPQNLPNP</sequence>
<dbReference type="AlphaFoldDB" id="A0A8G0ZWW0"/>
<keyword evidence="1" id="KW-0732">Signal</keyword>
<dbReference type="RefSeq" id="WP_220661722.1">
    <property type="nucleotide sequence ID" value="NZ_CP069370.1"/>
</dbReference>
<dbReference type="Pfam" id="PF00675">
    <property type="entry name" value="Peptidase_M16"/>
    <property type="match status" value="1"/>
</dbReference>
<feature type="domain" description="Peptidase M16 N-terminal" evidence="2">
    <location>
        <begin position="37"/>
        <end position="175"/>
    </location>
</feature>
<dbReference type="InterPro" id="IPR011249">
    <property type="entry name" value="Metalloenz_LuxS/M16"/>
</dbReference>
<dbReference type="SUPFAM" id="SSF63411">
    <property type="entry name" value="LuxS/MPP-like metallohydrolase"/>
    <property type="match status" value="2"/>
</dbReference>
<dbReference type="InterPro" id="IPR050361">
    <property type="entry name" value="MPP/UQCRC_Complex"/>
</dbReference>
<gene>
    <name evidence="4" type="ORF">JO391_17510</name>
</gene>
<feature type="chain" id="PRO_5034502935" evidence="1">
    <location>
        <begin position="20"/>
        <end position="435"/>
    </location>
</feature>
<evidence type="ECO:0000259" key="3">
    <source>
        <dbReference type="Pfam" id="PF05193"/>
    </source>
</evidence>
<name>A0A8G0ZWW0_9RHOB</name>
<evidence type="ECO:0000313" key="4">
    <source>
        <dbReference type="EMBL" id="QYZ69504.1"/>
    </source>
</evidence>
<feature type="domain" description="Peptidase M16 C-terminal" evidence="3">
    <location>
        <begin position="187"/>
        <end position="360"/>
    </location>
</feature>
<evidence type="ECO:0000259" key="2">
    <source>
        <dbReference type="Pfam" id="PF00675"/>
    </source>
</evidence>
<dbReference type="Proteomes" id="UP000826300">
    <property type="component" value="Chromosome"/>
</dbReference>
<dbReference type="InterPro" id="IPR007863">
    <property type="entry name" value="Peptidase_M16_C"/>
</dbReference>